<feature type="chain" id="PRO_5046363194" description="Protein with a bacterial immunoglobulin-like domain protein" evidence="1">
    <location>
        <begin position="27"/>
        <end position="233"/>
    </location>
</feature>
<feature type="signal peptide" evidence="1">
    <location>
        <begin position="1"/>
        <end position="26"/>
    </location>
</feature>
<sequence length="233" mass="24741">MESVKNTLLKIAVLATLLIWGITAFAAPPNSGQLVIINGLDNLTTTDANTNSRSNIMVQVYDTHTPASPCYTAPRLGYYNVATIKWQANGFHSPSSCAGTGIGTAAIAKVVITPLNKLINNRITIVYDAIVDTSIPKATADPIDFIPPTTIYTNMTLLINGSGMPNTVGQTVSSTNWGFTVTPSAPVFNVSTGELGATGVPDAISAYGLSAEKLMRYYGVIPFHTTTHKDELF</sequence>
<keyword evidence="1" id="KW-0732">Signal</keyword>
<keyword evidence="3" id="KW-1185">Reference proteome</keyword>
<accession>A0ABW8D7I1</accession>
<dbReference type="RefSeq" id="WP_400187500.1">
    <property type="nucleotide sequence ID" value="NZ_JBGORX010000002.1"/>
</dbReference>
<evidence type="ECO:0000313" key="3">
    <source>
        <dbReference type="Proteomes" id="UP001615550"/>
    </source>
</evidence>
<name>A0ABW8D7I1_9GAMM</name>
<comment type="caution">
    <text evidence="2">The sequence shown here is derived from an EMBL/GenBank/DDBJ whole genome shotgun (WGS) entry which is preliminary data.</text>
</comment>
<organism evidence="2 3">
    <name type="scientific">Legionella lytica</name>
    <dbReference type="NCBI Taxonomy" id="96232"/>
    <lineage>
        <taxon>Bacteria</taxon>
        <taxon>Pseudomonadati</taxon>
        <taxon>Pseudomonadota</taxon>
        <taxon>Gammaproteobacteria</taxon>
        <taxon>Legionellales</taxon>
        <taxon>Legionellaceae</taxon>
        <taxon>Legionella</taxon>
    </lineage>
</organism>
<gene>
    <name evidence="2" type="ORF">ACD661_08850</name>
</gene>
<evidence type="ECO:0000256" key="1">
    <source>
        <dbReference type="SAM" id="SignalP"/>
    </source>
</evidence>
<protein>
    <recommendedName>
        <fullName evidence="4">Protein with a bacterial immunoglobulin-like domain protein</fullName>
    </recommendedName>
</protein>
<dbReference type="Proteomes" id="UP001615550">
    <property type="component" value="Unassembled WGS sequence"/>
</dbReference>
<evidence type="ECO:0000313" key="2">
    <source>
        <dbReference type="EMBL" id="MFJ1268658.1"/>
    </source>
</evidence>
<proteinExistence type="predicted"/>
<reference evidence="2 3" key="1">
    <citation type="submission" date="2024-08" db="EMBL/GenBank/DDBJ databases">
        <title>Draft Genome Sequence of Legionella lytica strain DSB2004, Isolated From a Fire Sprinkler System.</title>
        <authorList>
            <person name="Everhart A.D."/>
            <person name="Kidane D.T."/>
            <person name="Farone A.L."/>
            <person name="Farone M.B."/>
        </authorList>
    </citation>
    <scope>NUCLEOTIDE SEQUENCE [LARGE SCALE GENOMIC DNA]</scope>
    <source>
        <strain evidence="2 3">DSB2004</strain>
    </source>
</reference>
<dbReference type="EMBL" id="JBGORX010000002">
    <property type="protein sequence ID" value="MFJ1268658.1"/>
    <property type="molecule type" value="Genomic_DNA"/>
</dbReference>
<evidence type="ECO:0008006" key="4">
    <source>
        <dbReference type="Google" id="ProtNLM"/>
    </source>
</evidence>